<gene>
    <name evidence="1" type="ORF">MMOR_52870</name>
</gene>
<organism evidence="1 2">
    <name type="scientific">Mycolicibacterium moriokaense</name>
    <dbReference type="NCBI Taxonomy" id="39691"/>
    <lineage>
        <taxon>Bacteria</taxon>
        <taxon>Bacillati</taxon>
        <taxon>Actinomycetota</taxon>
        <taxon>Actinomycetes</taxon>
        <taxon>Mycobacteriales</taxon>
        <taxon>Mycobacteriaceae</taxon>
        <taxon>Mycolicibacterium</taxon>
    </lineage>
</organism>
<sequence length="56" mass="5734">MQPTQSVQPTQPRQATHFLQNAHATQAMLPATASDIAVTTLSATAALPAVAIGPLP</sequence>
<dbReference type="RefSeq" id="WP_163658215.1">
    <property type="nucleotide sequence ID" value="NZ_AP022560.1"/>
</dbReference>
<dbReference type="EMBL" id="AP022560">
    <property type="protein sequence ID" value="BBX04351.1"/>
    <property type="molecule type" value="Genomic_DNA"/>
</dbReference>
<proteinExistence type="predicted"/>
<dbReference type="Proteomes" id="UP000466681">
    <property type="component" value="Chromosome"/>
</dbReference>
<accession>A0AAD1M982</accession>
<keyword evidence="2" id="KW-1185">Reference proteome</keyword>
<name>A0AAD1M982_9MYCO</name>
<reference evidence="1 2" key="1">
    <citation type="journal article" date="2019" name="Emerg. Microbes Infect.">
        <title>Comprehensive subspecies identification of 175 nontuberculous mycobacteria species based on 7547 genomic profiles.</title>
        <authorList>
            <person name="Matsumoto Y."/>
            <person name="Kinjo T."/>
            <person name="Motooka D."/>
            <person name="Nabeya D."/>
            <person name="Jung N."/>
            <person name="Uechi K."/>
            <person name="Horii T."/>
            <person name="Iida T."/>
            <person name="Fujita J."/>
            <person name="Nakamura S."/>
        </authorList>
    </citation>
    <scope>NUCLEOTIDE SEQUENCE [LARGE SCALE GENOMIC DNA]</scope>
    <source>
        <strain evidence="1 2">JCM 6375</strain>
    </source>
</reference>
<evidence type="ECO:0000313" key="2">
    <source>
        <dbReference type="Proteomes" id="UP000466681"/>
    </source>
</evidence>
<evidence type="ECO:0000313" key="1">
    <source>
        <dbReference type="EMBL" id="BBX04351.1"/>
    </source>
</evidence>
<dbReference type="KEGG" id="mmor:MMOR_52870"/>
<dbReference type="AlphaFoldDB" id="A0AAD1M982"/>
<protein>
    <submittedName>
        <fullName evidence="1">Uncharacterized protein</fullName>
    </submittedName>
</protein>